<dbReference type="PROSITE" id="PS50158">
    <property type="entry name" value="ZF_CCHC"/>
    <property type="match status" value="1"/>
</dbReference>
<dbReference type="STRING" id="692275.M3D9V2"/>
<dbReference type="RefSeq" id="XP_016762780.1">
    <property type="nucleotide sequence ID" value="XM_016907613.1"/>
</dbReference>
<evidence type="ECO:0000256" key="1">
    <source>
        <dbReference type="PROSITE-ProRule" id="PRU00047"/>
    </source>
</evidence>
<evidence type="ECO:0000313" key="4">
    <source>
        <dbReference type="EMBL" id="EMF14659.1"/>
    </source>
</evidence>
<feature type="compositionally biased region" description="Basic and acidic residues" evidence="2">
    <location>
        <begin position="33"/>
        <end position="42"/>
    </location>
</feature>
<keyword evidence="1" id="KW-0863">Zinc-finger</keyword>
<feature type="compositionally biased region" description="Low complexity" evidence="2">
    <location>
        <begin position="77"/>
        <end position="91"/>
    </location>
</feature>
<dbReference type="Proteomes" id="UP000016931">
    <property type="component" value="Unassembled WGS sequence"/>
</dbReference>
<dbReference type="eggNOG" id="KOG4400">
    <property type="taxonomic scope" value="Eukaryota"/>
</dbReference>
<dbReference type="InterPro" id="IPR001878">
    <property type="entry name" value="Znf_CCHC"/>
</dbReference>
<feature type="compositionally biased region" description="Acidic residues" evidence="2">
    <location>
        <begin position="46"/>
        <end position="58"/>
    </location>
</feature>
<evidence type="ECO:0000259" key="3">
    <source>
        <dbReference type="PROSITE" id="PS50158"/>
    </source>
</evidence>
<protein>
    <recommendedName>
        <fullName evidence="3">CCHC-type domain-containing protein</fullName>
    </recommendedName>
</protein>
<feature type="compositionally biased region" description="Low complexity" evidence="2">
    <location>
        <begin position="22"/>
        <end position="32"/>
    </location>
</feature>
<dbReference type="GeneID" id="27904750"/>
<evidence type="ECO:0000256" key="2">
    <source>
        <dbReference type="SAM" id="MobiDB-lite"/>
    </source>
</evidence>
<dbReference type="GO" id="GO:0003676">
    <property type="term" value="F:nucleic acid binding"/>
    <property type="evidence" value="ECO:0007669"/>
    <property type="project" value="InterPro"/>
</dbReference>
<reference evidence="4 5" key="1">
    <citation type="journal article" date="2012" name="PLoS Pathog.">
        <title>Diverse lifestyles and strategies of plant pathogenesis encoded in the genomes of eighteen Dothideomycetes fungi.</title>
        <authorList>
            <person name="Ohm R.A."/>
            <person name="Feau N."/>
            <person name="Henrissat B."/>
            <person name="Schoch C.L."/>
            <person name="Horwitz B.A."/>
            <person name="Barry K.W."/>
            <person name="Condon B.J."/>
            <person name="Copeland A.C."/>
            <person name="Dhillon B."/>
            <person name="Glaser F."/>
            <person name="Hesse C.N."/>
            <person name="Kosti I."/>
            <person name="LaButti K."/>
            <person name="Lindquist E.A."/>
            <person name="Lucas S."/>
            <person name="Salamov A.A."/>
            <person name="Bradshaw R.E."/>
            <person name="Ciuffetti L."/>
            <person name="Hamelin R.C."/>
            <person name="Kema G.H.J."/>
            <person name="Lawrence C."/>
            <person name="Scott J.A."/>
            <person name="Spatafora J.W."/>
            <person name="Turgeon B.G."/>
            <person name="de Wit P.J.G.M."/>
            <person name="Zhong S."/>
            <person name="Goodwin S.B."/>
            <person name="Grigoriev I.V."/>
        </authorList>
    </citation>
    <scope>NUCLEOTIDE SEQUENCE [LARGE SCALE GENOMIC DNA]</scope>
    <source>
        <strain evidence="4 5">SO2202</strain>
    </source>
</reference>
<evidence type="ECO:0000313" key="5">
    <source>
        <dbReference type="Proteomes" id="UP000016931"/>
    </source>
</evidence>
<keyword evidence="1" id="KW-0862">Zinc</keyword>
<name>M3D9V2_SPHMS</name>
<sequence length="294" mass="33288">MSDLENDSRATAVGRKRKYGHTFTNTTTTASRRSSDTSKESGEISSSEEEDSDSDIEEISAAQWKQRPSKKKKKKTTSSSSSSFSANYTSSDEGDDGYDDGMIRLCNIPPNDQIEQCRYFNITDMSEVVRCLCCGEKGHMAKDCETRTCRHCQKRDLHPSNACPIIRKCGLCRKRGHDAATCRNRSFRGADPCDVCRKIGHVEFLRLPFQVGVEPLSMGTACEDANQVQEECPRLWCIYETPCQPKKSEVIEIEDDEVKRPEVIVIEDDEENKAPTREQRLPWQLMGAFDDTRD</sequence>
<dbReference type="EMBL" id="KB456262">
    <property type="protein sequence ID" value="EMF14659.1"/>
    <property type="molecule type" value="Genomic_DNA"/>
</dbReference>
<feature type="compositionally biased region" description="Basic residues" evidence="2">
    <location>
        <begin position="67"/>
        <end position="76"/>
    </location>
</feature>
<keyword evidence="5" id="KW-1185">Reference proteome</keyword>
<dbReference type="OrthoDB" id="7608935at2759"/>
<dbReference type="Gene3D" id="4.10.60.10">
    <property type="entry name" value="Zinc finger, CCHC-type"/>
    <property type="match status" value="1"/>
</dbReference>
<keyword evidence="1" id="KW-0479">Metal-binding</keyword>
<organism evidence="4 5">
    <name type="scientific">Sphaerulina musiva (strain SO2202)</name>
    <name type="common">Poplar stem canker fungus</name>
    <name type="synonym">Septoria musiva</name>
    <dbReference type="NCBI Taxonomy" id="692275"/>
    <lineage>
        <taxon>Eukaryota</taxon>
        <taxon>Fungi</taxon>
        <taxon>Dikarya</taxon>
        <taxon>Ascomycota</taxon>
        <taxon>Pezizomycotina</taxon>
        <taxon>Dothideomycetes</taxon>
        <taxon>Dothideomycetidae</taxon>
        <taxon>Mycosphaerellales</taxon>
        <taxon>Mycosphaerellaceae</taxon>
        <taxon>Sphaerulina</taxon>
    </lineage>
</organism>
<dbReference type="GO" id="GO:0008270">
    <property type="term" value="F:zinc ion binding"/>
    <property type="evidence" value="ECO:0007669"/>
    <property type="project" value="UniProtKB-KW"/>
</dbReference>
<dbReference type="SMART" id="SM00343">
    <property type="entry name" value="ZnF_C2HC"/>
    <property type="match status" value="3"/>
</dbReference>
<gene>
    <name evidence="4" type="ORF">SEPMUDRAFT_155326</name>
</gene>
<proteinExistence type="predicted"/>
<accession>M3D9V2</accession>
<feature type="region of interest" description="Disordered" evidence="2">
    <location>
        <begin position="1"/>
        <end position="95"/>
    </location>
</feature>
<feature type="domain" description="CCHC-type" evidence="3">
    <location>
        <begin position="130"/>
        <end position="144"/>
    </location>
</feature>
<dbReference type="HOGENOM" id="CLU_947209_0_0_1"/>
<dbReference type="AlphaFoldDB" id="M3D9V2"/>